<dbReference type="GO" id="GO:0016887">
    <property type="term" value="F:ATP hydrolysis activity"/>
    <property type="evidence" value="ECO:0007669"/>
    <property type="project" value="InterPro"/>
</dbReference>
<evidence type="ECO:0000313" key="9">
    <source>
        <dbReference type="Proteomes" id="UP000636960"/>
    </source>
</evidence>
<dbReference type="InterPro" id="IPR044492">
    <property type="entry name" value="P_typ_ATPase_HD_dom"/>
</dbReference>
<dbReference type="Gene3D" id="3.40.1110.10">
    <property type="entry name" value="Calcium-transporting ATPase, cytoplasmic domain N"/>
    <property type="match status" value="1"/>
</dbReference>
<feature type="transmembrane region" description="Helical" evidence="6">
    <location>
        <begin position="589"/>
        <end position="613"/>
    </location>
</feature>
<dbReference type="AlphaFoldDB" id="A0A919K0E4"/>
<evidence type="ECO:0000256" key="4">
    <source>
        <dbReference type="ARBA" id="ARBA00022989"/>
    </source>
</evidence>
<dbReference type="SUPFAM" id="SSF81665">
    <property type="entry name" value="Calcium ATPase, transmembrane domain M"/>
    <property type="match status" value="1"/>
</dbReference>
<accession>A0A919K0E4</accession>
<keyword evidence="3" id="KW-1278">Translocase</keyword>
<dbReference type="PRINTS" id="PR00120">
    <property type="entry name" value="HATPASE"/>
</dbReference>
<keyword evidence="2 6" id="KW-0812">Transmembrane</keyword>
<evidence type="ECO:0000256" key="1">
    <source>
        <dbReference type="ARBA" id="ARBA00004651"/>
    </source>
</evidence>
<feature type="transmembrane region" description="Helical" evidence="6">
    <location>
        <begin position="251"/>
        <end position="272"/>
    </location>
</feature>
<dbReference type="SUPFAM" id="SSF81653">
    <property type="entry name" value="Calcium ATPase, transduction domain A"/>
    <property type="match status" value="1"/>
</dbReference>
<feature type="transmembrane region" description="Helical" evidence="6">
    <location>
        <begin position="650"/>
        <end position="673"/>
    </location>
</feature>
<evidence type="ECO:0000256" key="3">
    <source>
        <dbReference type="ARBA" id="ARBA00022967"/>
    </source>
</evidence>
<protein>
    <submittedName>
        <fullName evidence="8">Cation transporter E1-E2 family ATPase</fullName>
    </submittedName>
</protein>
<comment type="subcellular location">
    <subcellularLocation>
        <location evidence="1">Cell membrane</location>
        <topology evidence="1">Multi-pass membrane protein</topology>
    </subcellularLocation>
</comment>
<evidence type="ECO:0000256" key="5">
    <source>
        <dbReference type="ARBA" id="ARBA00023136"/>
    </source>
</evidence>
<feature type="transmembrane region" description="Helical" evidence="6">
    <location>
        <begin position="619"/>
        <end position="638"/>
    </location>
</feature>
<gene>
    <name evidence="8" type="ORF">Ari01nite_60610</name>
</gene>
<feature type="transmembrane region" description="Helical" evidence="6">
    <location>
        <begin position="211"/>
        <end position="231"/>
    </location>
</feature>
<sequence length="824" mass="87363">MSLTGVGLSAAAVERRRLRGETNAAVGGHSRGYAEILRTNVFSFFNIILFVIGAALLAMGRYSDALISVGLGLFNAVLSAAQEIRAKRKLDGLQLLERASVLVVRDGREVDETPERVVRGDVIHVRAGDQIVVDGPLLDGHLEADESLLTGESDPVAKDAGDELRSGSLCVAGAGHQLARDVGAHSYAGRLTAEARRASTDKTPLQRRIDFLVRLVMALTVLMSGAILAQAALEGFSVLRVVQTTAVLSGLVPYGLFFLIAVAYTAGAATIARSGALVQQVNAVESVSNVDVVCTDKTGTLTTGRLTVEEVVPLGHPGVERILGAFARSVSTPNLTTQALAAAFPADPLQVREEVPFASSLRWSGVRTEGGTWILGAPDALRADAHEDVVAKQAERGLRVLLLAKPVHDGARLRDEAGQPTLPALEAVALVALADELRPAVGDTIRQLRADGVAMKVLSGDDPRTVAAIAARAGLDTGEPVSGAVLDGLDDEELDRVVRRTTVFGRVAPEHKERIVRSLRRQRHYVAMIGDGVNDARALKGAQVGVAMRSGSAVTRDVADIVLVEDSFAALRPARQEGRRIINGIGLSLYVFLARVASQGLVILTVTMLGLGFPYAPTQVGLTLLTVGVPTFFLTLWARPAEPDPNLLANLAGFVVPAAVLTASFGTAVYTVLYEAVVFGFSSGRTPADVIREFEAYTGLRYASGTDFTTAAATIGAQTGLSTFFCLASFVLILFLAPPNRFFAAWTAPTDDRRPTLLVGGLVAAFGAVLFVPALYTYFGLAGPSRPVFAVVLFALVLWFATLSLAYRLRLLNRLLGLDELRVT</sequence>
<feature type="transmembrane region" description="Helical" evidence="6">
    <location>
        <begin position="715"/>
        <end position="737"/>
    </location>
</feature>
<dbReference type="SUPFAM" id="SSF56784">
    <property type="entry name" value="HAD-like"/>
    <property type="match status" value="1"/>
</dbReference>
<dbReference type="PRINTS" id="PR00119">
    <property type="entry name" value="CATATPASE"/>
</dbReference>
<dbReference type="SFLD" id="SFLDS00003">
    <property type="entry name" value="Haloacid_Dehalogenase"/>
    <property type="match status" value="1"/>
</dbReference>
<organism evidence="8 9">
    <name type="scientific">Paractinoplanes rishiriensis</name>
    <dbReference type="NCBI Taxonomy" id="1050105"/>
    <lineage>
        <taxon>Bacteria</taxon>
        <taxon>Bacillati</taxon>
        <taxon>Actinomycetota</taxon>
        <taxon>Actinomycetes</taxon>
        <taxon>Micromonosporales</taxon>
        <taxon>Micromonosporaceae</taxon>
        <taxon>Paractinoplanes</taxon>
    </lineage>
</organism>
<dbReference type="PANTHER" id="PTHR42861">
    <property type="entry name" value="CALCIUM-TRANSPORTING ATPASE"/>
    <property type="match status" value="1"/>
</dbReference>
<dbReference type="GO" id="GO:0005524">
    <property type="term" value="F:ATP binding"/>
    <property type="evidence" value="ECO:0007669"/>
    <property type="project" value="InterPro"/>
</dbReference>
<dbReference type="Gene3D" id="3.40.50.1000">
    <property type="entry name" value="HAD superfamily/HAD-like"/>
    <property type="match status" value="1"/>
</dbReference>
<feature type="transmembrane region" description="Helical" evidence="6">
    <location>
        <begin position="757"/>
        <end position="776"/>
    </location>
</feature>
<dbReference type="InterPro" id="IPR059000">
    <property type="entry name" value="ATPase_P-type_domA"/>
</dbReference>
<dbReference type="RefSeq" id="WP_239163154.1">
    <property type="nucleotide sequence ID" value="NZ_BOMV01000064.1"/>
</dbReference>
<evidence type="ECO:0000313" key="8">
    <source>
        <dbReference type="EMBL" id="GIE98596.1"/>
    </source>
</evidence>
<keyword evidence="9" id="KW-1185">Reference proteome</keyword>
<feature type="transmembrane region" description="Helical" evidence="6">
    <location>
        <begin position="788"/>
        <end position="807"/>
    </location>
</feature>
<dbReference type="Pfam" id="PF00702">
    <property type="entry name" value="Hydrolase"/>
    <property type="match status" value="1"/>
</dbReference>
<feature type="domain" description="P-type ATPase A" evidence="7">
    <location>
        <begin position="97"/>
        <end position="194"/>
    </location>
</feature>
<evidence type="ECO:0000256" key="2">
    <source>
        <dbReference type="ARBA" id="ARBA00022692"/>
    </source>
</evidence>
<evidence type="ECO:0000256" key="6">
    <source>
        <dbReference type="SAM" id="Phobius"/>
    </source>
</evidence>
<dbReference type="Gene3D" id="1.20.1110.10">
    <property type="entry name" value="Calcium-transporting ATPase, transmembrane domain"/>
    <property type="match status" value="1"/>
</dbReference>
<keyword evidence="5 6" id="KW-0472">Membrane</keyword>
<dbReference type="SFLD" id="SFLDF00027">
    <property type="entry name" value="p-type_atpase"/>
    <property type="match status" value="1"/>
</dbReference>
<dbReference type="Proteomes" id="UP000636960">
    <property type="component" value="Unassembled WGS sequence"/>
</dbReference>
<dbReference type="InterPro" id="IPR023299">
    <property type="entry name" value="ATPase_P-typ_cyto_dom_N"/>
</dbReference>
<dbReference type="EMBL" id="BOMV01000064">
    <property type="protein sequence ID" value="GIE98596.1"/>
    <property type="molecule type" value="Genomic_DNA"/>
</dbReference>
<evidence type="ECO:0000259" key="7">
    <source>
        <dbReference type="Pfam" id="PF00122"/>
    </source>
</evidence>
<feature type="transmembrane region" description="Helical" evidence="6">
    <location>
        <begin position="41"/>
        <end position="59"/>
    </location>
</feature>
<dbReference type="NCBIfam" id="TIGR01494">
    <property type="entry name" value="ATPase_P-type"/>
    <property type="match status" value="2"/>
</dbReference>
<dbReference type="InterPro" id="IPR018303">
    <property type="entry name" value="ATPase_P-typ_P_site"/>
</dbReference>
<proteinExistence type="predicted"/>
<keyword evidence="4 6" id="KW-1133">Transmembrane helix</keyword>
<dbReference type="PROSITE" id="PS00154">
    <property type="entry name" value="ATPASE_E1_E2"/>
    <property type="match status" value="1"/>
</dbReference>
<dbReference type="InterPro" id="IPR023298">
    <property type="entry name" value="ATPase_P-typ_TM_dom_sf"/>
</dbReference>
<comment type="caution">
    <text evidence="8">The sequence shown here is derived from an EMBL/GenBank/DDBJ whole genome shotgun (WGS) entry which is preliminary data.</text>
</comment>
<dbReference type="SFLD" id="SFLDG00002">
    <property type="entry name" value="C1.7:_P-type_atpase_like"/>
    <property type="match status" value="1"/>
</dbReference>
<dbReference type="GO" id="GO:0005886">
    <property type="term" value="C:plasma membrane"/>
    <property type="evidence" value="ECO:0007669"/>
    <property type="project" value="UniProtKB-SubCell"/>
</dbReference>
<dbReference type="InterPro" id="IPR001757">
    <property type="entry name" value="P_typ_ATPase"/>
</dbReference>
<dbReference type="InterPro" id="IPR008250">
    <property type="entry name" value="ATPase_P-typ_transduc_dom_A_sf"/>
</dbReference>
<dbReference type="InterPro" id="IPR023214">
    <property type="entry name" value="HAD_sf"/>
</dbReference>
<dbReference type="Gene3D" id="2.70.150.10">
    <property type="entry name" value="Calcium-transporting ATPase, cytoplasmic transduction domain A"/>
    <property type="match status" value="1"/>
</dbReference>
<dbReference type="InterPro" id="IPR036412">
    <property type="entry name" value="HAD-like_sf"/>
</dbReference>
<dbReference type="Pfam" id="PF00122">
    <property type="entry name" value="E1-E2_ATPase"/>
    <property type="match status" value="1"/>
</dbReference>
<name>A0A919K0E4_9ACTN</name>
<reference evidence="8" key="1">
    <citation type="submission" date="2021-01" db="EMBL/GenBank/DDBJ databases">
        <title>Whole genome shotgun sequence of Actinoplanes rishiriensis NBRC 108556.</title>
        <authorList>
            <person name="Komaki H."/>
            <person name="Tamura T."/>
        </authorList>
    </citation>
    <scope>NUCLEOTIDE SEQUENCE</scope>
    <source>
        <strain evidence="8">NBRC 108556</strain>
    </source>
</reference>